<dbReference type="AlphaFoldDB" id="C2EP93"/>
<keyword evidence="3" id="KW-1185">Reference proteome</keyword>
<evidence type="ECO:0000313" key="3">
    <source>
        <dbReference type="Proteomes" id="UP000005583"/>
    </source>
</evidence>
<feature type="transmembrane region" description="Helical" evidence="1">
    <location>
        <begin position="9"/>
        <end position="27"/>
    </location>
</feature>
<organism evidence="2 3">
    <name type="scientific">Lactobacillus ultunensis DSM 16047</name>
    <dbReference type="NCBI Taxonomy" id="525365"/>
    <lineage>
        <taxon>Bacteria</taxon>
        <taxon>Bacillati</taxon>
        <taxon>Bacillota</taxon>
        <taxon>Bacilli</taxon>
        <taxon>Lactobacillales</taxon>
        <taxon>Lactobacillaceae</taxon>
        <taxon>Lactobacillus</taxon>
    </lineage>
</organism>
<evidence type="ECO:0000313" key="2">
    <source>
        <dbReference type="EMBL" id="EEJ71636.1"/>
    </source>
</evidence>
<proteinExistence type="predicted"/>
<dbReference type="Proteomes" id="UP000005583">
    <property type="component" value="Unassembled WGS sequence"/>
</dbReference>
<keyword evidence="1" id="KW-0812">Transmembrane</keyword>
<keyword evidence="1" id="KW-0472">Membrane</keyword>
<name>C2EP93_9LACO</name>
<reference evidence="2 3" key="1">
    <citation type="submission" date="2009-01" db="EMBL/GenBank/DDBJ databases">
        <authorList>
            <person name="Qin X."/>
            <person name="Bachman B."/>
            <person name="Battles P."/>
            <person name="Bell A."/>
            <person name="Bess C."/>
            <person name="Bickham C."/>
            <person name="Chaboub L."/>
            <person name="Chen D."/>
            <person name="Coyle M."/>
            <person name="Deiros D.R."/>
            <person name="Dinh H."/>
            <person name="Forbes L."/>
            <person name="Fowler G."/>
            <person name="Francisco L."/>
            <person name="Fu Q."/>
            <person name="Gubbala S."/>
            <person name="Hale W."/>
            <person name="Han Y."/>
            <person name="Hemphill L."/>
            <person name="Highlander S.K."/>
            <person name="Hirani K."/>
            <person name="Hogues M."/>
            <person name="Jackson L."/>
            <person name="Jakkamsetti A."/>
            <person name="Javaid M."/>
            <person name="Jiang H."/>
            <person name="Korchina V."/>
            <person name="Kovar C."/>
            <person name="Lara F."/>
            <person name="Lee S."/>
            <person name="Mata R."/>
            <person name="Mathew T."/>
            <person name="Moen C."/>
            <person name="Morales K."/>
            <person name="Munidasa M."/>
            <person name="Nazareth L."/>
            <person name="Ngo R."/>
            <person name="Nguyen L."/>
            <person name="Okwuonu G."/>
            <person name="Ongeri F."/>
            <person name="Patil S."/>
            <person name="Petrosino J."/>
            <person name="Pham C."/>
            <person name="Pham P."/>
            <person name="Pu L.-L."/>
            <person name="Puazo M."/>
            <person name="Raj R."/>
            <person name="Reid J."/>
            <person name="Rouhana J."/>
            <person name="Saada N."/>
            <person name="Shang Y."/>
            <person name="Simmons D."/>
            <person name="Thornton R."/>
            <person name="Warren J."/>
            <person name="Weissenberger G."/>
            <person name="Zhang J."/>
            <person name="Zhang L."/>
            <person name="Zhou C."/>
            <person name="Zhu D."/>
            <person name="Muzny D."/>
            <person name="Worley K."/>
            <person name="Gibbs R."/>
        </authorList>
    </citation>
    <scope>NUCLEOTIDE SEQUENCE [LARGE SCALE GENOMIC DNA]</scope>
    <source>
        <strain evidence="2 3">DSM 16047</strain>
    </source>
</reference>
<feature type="transmembrane region" description="Helical" evidence="1">
    <location>
        <begin position="39"/>
        <end position="61"/>
    </location>
</feature>
<sequence>MSTMKTKKIITKILTTLLSIYPLFITFTIEGEIYAEKGLYASLFAQLTFWILVWISISIYFIEKINIYLVISIGILNIIFILILLTSFLNINLLQPANPQSVYTYLATSLGTSALYIWCKLMN</sequence>
<dbReference type="HOGENOM" id="CLU_2012368_0_0_9"/>
<feature type="transmembrane region" description="Helical" evidence="1">
    <location>
        <begin position="102"/>
        <end position="119"/>
    </location>
</feature>
<dbReference type="EMBL" id="ACGU01000068">
    <property type="protein sequence ID" value="EEJ71636.1"/>
    <property type="molecule type" value="Genomic_DNA"/>
</dbReference>
<evidence type="ECO:0000256" key="1">
    <source>
        <dbReference type="SAM" id="Phobius"/>
    </source>
</evidence>
<keyword evidence="1" id="KW-1133">Transmembrane helix</keyword>
<feature type="transmembrane region" description="Helical" evidence="1">
    <location>
        <begin position="68"/>
        <end position="90"/>
    </location>
</feature>
<gene>
    <name evidence="2" type="ORF">HMPREF0548_1489</name>
</gene>
<comment type="caution">
    <text evidence="2">The sequence shown here is derived from an EMBL/GenBank/DDBJ whole genome shotgun (WGS) entry which is preliminary data.</text>
</comment>
<protein>
    <submittedName>
        <fullName evidence="2">Uncharacterized protein</fullName>
    </submittedName>
</protein>
<accession>C2EP93</accession>